<feature type="region of interest" description="Disordered" evidence="1">
    <location>
        <begin position="1"/>
        <end position="37"/>
    </location>
</feature>
<sequence>MNPIVDIAHRPETPKPDPPIPNEPDNGEGDGITDFLH</sequence>
<gene>
    <name evidence="2" type="ORF">BFJ65_g2662</name>
</gene>
<proteinExistence type="predicted"/>
<organism evidence="2 3">
    <name type="scientific">Fusarium oxysporum f. sp. cepae</name>
    <dbReference type="NCBI Taxonomy" id="396571"/>
    <lineage>
        <taxon>Eukaryota</taxon>
        <taxon>Fungi</taxon>
        <taxon>Dikarya</taxon>
        <taxon>Ascomycota</taxon>
        <taxon>Pezizomycotina</taxon>
        <taxon>Sordariomycetes</taxon>
        <taxon>Hypocreomycetidae</taxon>
        <taxon>Hypocreales</taxon>
        <taxon>Nectriaceae</taxon>
        <taxon>Fusarium</taxon>
        <taxon>Fusarium oxysporum species complex</taxon>
    </lineage>
</organism>
<dbReference type="EMBL" id="MRCU01000002">
    <property type="protein sequence ID" value="RKK24734.1"/>
    <property type="molecule type" value="Genomic_DNA"/>
</dbReference>
<evidence type="ECO:0000313" key="2">
    <source>
        <dbReference type="EMBL" id="RKK24734.1"/>
    </source>
</evidence>
<comment type="caution">
    <text evidence="2">The sequence shown here is derived from an EMBL/GenBank/DDBJ whole genome shotgun (WGS) entry which is preliminary data.</text>
</comment>
<name>A0A3L6NXW9_FUSOX</name>
<evidence type="ECO:0000256" key="1">
    <source>
        <dbReference type="SAM" id="MobiDB-lite"/>
    </source>
</evidence>
<protein>
    <submittedName>
        <fullName evidence="2">Uncharacterized protein</fullName>
    </submittedName>
</protein>
<evidence type="ECO:0000313" key="3">
    <source>
        <dbReference type="Proteomes" id="UP000270866"/>
    </source>
</evidence>
<reference evidence="2 3" key="1">
    <citation type="journal article" date="2018" name="Sci. Rep.">
        <title>Characterisation of pathogen-specific regions and novel effector candidates in Fusarium oxysporum f. sp. cepae.</title>
        <authorList>
            <person name="Armitage A.D."/>
            <person name="Taylor A."/>
            <person name="Sobczyk M.K."/>
            <person name="Baxter L."/>
            <person name="Greenfield B.P."/>
            <person name="Bates H.J."/>
            <person name="Wilson F."/>
            <person name="Jackson A.C."/>
            <person name="Ott S."/>
            <person name="Harrison R.J."/>
            <person name="Clarkson J.P."/>
        </authorList>
    </citation>
    <scope>NUCLEOTIDE SEQUENCE [LARGE SCALE GENOMIC DNA]</scope>
    <source>
        <strain evidence="2 3">FoC_Fus2</strain>
    </source>
</reference>
<dbReference type="Proteomes" id="UP000270866">
    <property type="component" value="Chromosome 4"/>
</dbReference>
<accession>A0A3L6NXW9</accession>
<dbReference type="AlphaFoldDB" id="A0A3L6NXW9"/>